<dbReference type="Gene3D" id="3.90.470.20">
    <property type="entry name" value="4'-phosphopantetheinyl transferase domain"/>
    <property type="match status" value="1"/>
</dbReference>
<feature type="domain" description="4'-phosphopantetheinyl transferase" evidence="2">
    <location>
        <begin position="2"/>
        <end position="62"/>
    </location>
</feature>
<dbReference type="InterPro" id="IPR008278">
    <property type="entry name" value="4-PPantetheinyl_Trfase_dom"/>
</dbReference>
<dbReference type="EMBL" id="CP017141">
    <property type="protein sequence ID" value="AOM75796.1"/>
    <property type="molecule type" value="Genomic_DNA"/>
</dbReference>
<sequence length="155" mass="17725">MIGNDIVDLLQADTDSNWQRKGYLSKVFSADEQEMIRQSANPCQLVWLLWSMKEAAYKVHSRRKNWHVFAPAKLLCSELNIHGQLASGIVICQRHRYFTQSSVCTDFIHTIASESFPIPPVRIEISSYDPAERSYRNTAPATVSHHGRYLALAYL</sequence>
<dbReference type="GO" id="GO:0008897">
    <property type="term" value="F:holo-[acyl-carrier-protein] synthase activity"/>
    <property type="evidence" value="ECO:0007669"/>
    <property type="project" value="InterPro"/>
</dbReference>
<dbReference type="AlphaFoldDB" id="A0A1D7QAS9"/>
<dbReference type="InterPro" id="IPR037143">
    <property type="entry name" value="4-PPantetheinyl_Trfase_dom_sf"/>
</dbReference>
<reference evidence="3 4" key="1">
    <citation type="submission" date="2016-08" db="EMBL/GenBank/DDBJ databases">
        <authorList>
            <person name="Seilhamer J.J."/>
        </authorList>
    </citation>
    <scope>NUCLEOTIDE SEQUENCE [LARGE SCALE GENOMIC DNA]</scope>
    <source>
        <strain evidence="3 4">DX4</strain>
    </source>
</reference>
<gene>
    <name evidence="3" type="ORF">BFS30_00575</name>
</gene>
<dbReference type="Proteomes" id="UP000094313">
    <property type="component" value="Chromosome"/>
</dbReference>
<proteinExistence type="predicted"/>
<dbReference type="Pfam" id="PF01648">
    <property type="entry name" value="ACPS"/>
    <property type="match status" value="1"/>
</dbReference>
<dbReference type="OrthoDB" id="663853at2"/>
<protein>
    <recommendedName>
        <fullName evidence="2">4'-phosphopantetheinyl transferase domain-containing protein</fullName>
    </recommendedName>
</protein>
<dbReference type="RefSeq" id="WP_069377494.1">
    <property type="nucleotide sequence ID" value="NZ_CP017141.1"/>
</dbReference>
<evidence type="ECO:0000313" key="3">
    <source>
        <dbReference type="EMBL" id="AOM75796.1"/>
    </source>
</evidence>
<dbReference type="GO" id="GO:0000287">
    <property type="term" value="F:magnesium ion binding"/>
    <property type="evidence" value="ECO:0007669"/>
    <property type="project" value="InterPro"/>
</dbReference>
<dbReference type="KEGG" id="psty:BFS30_00575"/>
<keyword evidence="4" id="KW-1185">Reference proteome</keyword>
<evidence type="ECO:0000313" key="4">
    <source>
        <dbReference type="Proteomes" id="UP000094313"/>
    </source>
</evidence>
<evidence type="ECO:0000256" key="1">
    <source>
        <dbReference type="ARBA" id="ARBA00022679"/>
    </source>
</evidence>
<keyword evidence="1" id="KW-0808">Transferase</keyword>
<organism evidence="3 4">
    <name type="scientific">Pedobacter steynii</name>
    <dbReference type="NCBI Taxonomy" id="430522"/>
    <lineage>
        <taxon>Bacteria</taxon>
        <taxon>Pseudomonadati</taxon>
        <taxon>Bacteroidota</taxon>
        <taxon>Sphingobacteriia</taxon>
        <taxon>Sphingobacteriales</taxon>
        <taxon>Sphingobacteriaceae</taxon>
        <taxon>Pedobacter</taxon>
    </lineage>
</organism>
<evidence type="ECO:0000259" key="2">
    <source>
        <dbReference type="Pfam" id="PF01648"/>
    </source>
</evidence>
<dbReference type="SUPFAM" id="SSF56214">
    <property type="entry name" value="4'-phosphopantetheinyl transferase"/>
    <property type="match status" value="1"/>
</dbReference>
<name>A0A1D7QAS9_9SPHI</name>
<accession>A0A1D7QAS9</accession>